<dbReference type="GO" id="GO:0003677">
    <property type="term" value="F:DNA binding"/>
    <property type="evidence" value="ECO:0007669"/>
    <property type="project" value="UniProtKB-KW"/>
</dbReference>
<keyword evidence="1" id="KW-0238">DNA-binding</keyword>
<evidence type="ECO:0000313" key="1">
    <source>
        <dbReference type="EMBL" id="UZF87990.1"/>
    </source>
</evidence>
<dbReference type="EMBL" id="CP102774">
    <property type="protein sequence ID" value="UZF87990.1"/>
    <property type="molecule type" value="Genomic_DNA"/>
</dbReference>
<accession>A0A9E7ZLD8</accession>
<reference evidence="1" key="1">
    <citation type="submission" date="2022-08" db="EMBL/GenBank/DDBJ databases">
        <title>Complete Genome Sequences of 2 Bosea sp. soil isolates.</title>
        <authorList>
            <person name="Alvarez Arevalo M."/>
            <person name="Sterndorff E.B."/>
            <person name="Faurdal D."/>
            <person name="Joergensen T.S."/>
            <person name="Weber T."/>
        </authorList>
    </citation>
    <scope>NUCLEOTIDE SEQUENCE</scope>
    <source>
        <strain evidence="1">NBC_00436</strain>
    </source>
</reference>
<sequence>MLHTETKIVTAGRSSDVAHRIDDLVRQGPFGRTGLFAAIKAGKLKARKFGRSTIVLHRDWLEFLENLPLSRAHDA</sequence>
<protein>
    <submittedName>
        <fullName evidence="1">DNA-binding protein</fullName>
    </submittedName>
</protein>
<name>A0A9E7ZLD8_9HYPH</name>
<organism evidence="1">
    <name type="scientific">Bosea sp. NBC_00436</name>
    <dbReference type="NCBI Taxonomy" id="2969620"/>
    <lineage>
        <taxon>Bacteria</taxon>
        <taxon>Pseudomonadati</taxon>
        <taxon>Pseudomonadota</taxon>
        <taxon>Alphaproteobacteria</taxon>
        <taxon>Hyphomicrobiales</taxon>
        <taxon>Boseaceae</taxon>
        <taxon>Bosea</taxon>
    </lineage>
</organism>
<proteinExistence type="predicted"/>
<gene>
    <name evidence="1" type="ORF">NWE54_04170</name>
</gene>
<dbReference type="AlphaFoldDB" id="A0A9E7ZLD8"/>